<dbReference type="InterPro" id="IPR001387">
    <property type="entry name" value="Cro/C1-type_HTH"/>
</dbReference>
<organism evidence="2 3">
    <name type="scientific">Pelagibius litoralis</name>
    <dbReference type="NCBI Taxonomy" id="374515"/>
    <lineage>
        <taxon>Bacteria</taxon>
        <taxon>Pseudomonadati</taxon>
        <taxon>Pseudomonadota</taxon>
        <taxon>Alphaproteobacteria</taxon>
        <taxon>Rhodospirillales</taxon>
        <taxon>Rhodovibrionaceae</taxon>
        <taxon>Pelagibius</taxon>
    </lineage>
</organism>
<reference evidence="2" key="1">
    <citation type="submission" date="2020-03" db="EMBL/GenBank/DDBJ databases">
        <title>Genome of Pelagibius litoralis DSM 21314T.</title>
        <authorList>
            <person name="Wang G."/>
        </authorList>
    </citation>
    <scope>NUCLEOTIDE SEQUENCE</scope>
    <source>
        <strain evidence="2">DSM 21314</strain>
    </source>
</reference>
<evidence type="ECO:0000313" key="2">
    <source>
        <dbReference type="EMBL" id="NIA70084.1"/>
    </source>
</evidence>
<dbReference type="InterPro" id="IPR010982">
    <property type="entry name" value="Lambda_DNA-bd_dom_sf"/>
</dbReference>
<protein>
    <submittedName>
        <fullName evidence="2">Helix-turn-helix domain-containing protein</fullName>
    </submittedName>
</protein>
<accession>A0A967EZ63</accession>
<evidence type="ECO:0000313" key="3">
    <source>
        <dbReference type="Proteomes" id="UP000761264"/>
    </source>
</evidence>
<evidence type="ECO:0000259" key="1">
    <source>
        <dbReference type="PROSITE" id="PS50943"/>
    </source>
</evidence>
<comment type="caution">
    <text evidence="2">The sequence shown here is derived from an EMBL/GenBank/DDBJ whole genome shotgun (WGS) entry which is preliminary data.</text>
</comment>
<sequence>MSLTTKEQLRAARAMLDWSQQDLADHSGVSLSSIFRLENGSGPLAIRLDTLQKLQTTLEKAGILFLPENGGGPGLRTRK</sequence>
<name>A0A967EZ63_9PROT</name>
<gene>
    <name evidence="2" type="ORF">HBA54_15875</name>
</gene>
<dbReference type="Gene3D" id="1.10.260.40">
    <property type="entry name" value="lambda repressor-like DNA-binding domains"/>
    <property type="match status" value="1"/>
</dbReference>
<dbReference type="SUPFAM" id="SSF47413">
    <property type="entry name" value="lambda repressor-like DNA-binding domains"/>
    <property type="match status" value="1"/>
</dbReference>
<dbReference type="CDD" id="cd00093">
    <property type="entry name" value="HTH_XRE"/>
    <property type="match status" value="1"/>
</dbReference>
<dbReference type="EMBL" id="JAAQPH010000012">
    <property type="protein sequence ID" value="NIA70084.1"/>
    <property type="molecule type" value="Genomic_DNA"/>
</dbReference>
<keyword evidence="3" id="KW-1185">Reference proteome</keyword>
<feature type="domain" description="HTH cro/C1-type" evidence="1">
    <location>
        <begin position="9"/>
        <end position="64"/>
    </location>
</feature>
<dbReference type="Pfam" id="PF01381">
    <property type="entry name" value="HTH_3"/>
    <property type="match status" value="1"/>
</dbReference>
<dbReference type="PROSITE" id="PS50943">
    <property type="entry name" value="HTH_CROC1"/>
    <property type="match status" value="1"/>
</dbReference>
<dbReference type="GO" id="GO:0003677">
    <property type="term" value="F:DNA binding"/>
    <property type="evidence" value="ECO:0007669"/>
    <property type="project" value="InterPro"/>
</dbReference>
<dbReference type="AlphaFoldDB" id="A0A967EZ63"/>
<dbReference type="SMART" id="SM00530">
    <property type="entry name" value="HTH_XRE"/>
    <property type="match status" value="1"/>
</dbReference>
<dbReference type="Proteomes" id="UP000761264">
    <property type="component" value="Unassembled WGS sequence"/>
</dbReference>
<proteinExistence type="predicted"/>